<gene>
    <name evidence="2" type="primary">yqfD</name>
    <name evidence="2" type="ORF">PRVXH_001150</name>
</gene>
<dbReference type="PIRSF" id="PIRSF029895">
    <property type="entry name" value="SpoIV"/>
    <property type="match status" value="1"/>
</dbReference>
<evidence type="ECO:0000313" key="2">
    <source>
        <dbReference type="EMBL" id="XCI29806.1"/>
    </source>
</evidence>
<keyword evidence="1" id="KW-0472">Membrane</keyword>
<organism evidence="2">
    <name type="scientific">Proteinivorax hydrogeniformans</name>
    <dbReference type="NCBI Taxonomy" id="1826727"/>
    <lineage>
        <taxon>Bacteria</taxon>
        <taxon>Bacillati</taxon>
        <taxon>Bacillota</taxon>
        <taxon>Clostridia</taxon>
        <taxon>Eubacteriales</taxon>
        <taxon>Proteinivoracaceae</taxon>
        <taxon>Proteinivorax</taxon>
    </lineage>
</organism>
<keyword evidence="1" id="KW-1133">Transmembrane helix</keyword>
<reference evidence="2" key="2">
    <citation type="submission" date="2024-06" db="EMBL/GenBank/DDBJ databases">
        <authorList>
            <person name="Petrova K.O."/>
            <person name="Toshchakov S.V."/>
            <person name="Boltjanskaja Y.V."/>
            <person name="Kevbrin V.V."/>
        </authorList>
    </citation>
    <scope>NUCLEOTIDE SEQUENCE</scope>
    <source>
        <strain evidence="2">Z-710</strain>
    </source>
</reference>
<protein>
    <submittedName>
        <fullName evidence="2">Sporulation protein YqfD</fullName>
    </submittedName>
</protein>
<dbReference type="EMBL" id="CP159485">
    <property type="protein sequence ID" value="XCI29806.1"/>
    <property type="molecule type" value="Genomic_DNA"/>
</dbReference>
<dbReference type="NCBIfam" id="TIGR02876">
    <property type="entry name" value="spore_yqfD"/>
    <property type="match status" value="1"/>
</dbReference>
<dbReference type="Pfam" id="PF06898">
    <property type="entry name" value="YqfD"/>
    <property type="match status" value="1"/>
</dbReference>
<feature type="transmembrane region" description="Helical" evidence="1">
    <location>
        <begin position="90"/>
        <end position="112"/>
    </location>
</feature>
<dbReference type="RefSeq" id="WP_353894353.1">
    <property type="nucleotide sequence ID" value="NZ_CP159485.1"/>
</dbReference>
<keyword evidence="1" id="KW-0812">Transmembrane</keyword>
<evidence type="ECO:0000256" key="1">
    <source>
        <dbReference type="SAM" id="Phobius"/>
    </source>
</evidence>
<name>A0AAU8HWL8_9FIRM</name>
<sequence length="396" mass="45923">MFLFKLINLLKGYLVVEVYGKFTEKFLNMAITRKIYLWDIKRHKNSITLKIGIDGYKALWPVCRKTGCKMRIKEKRGLPFKLNKLRRRKVFAFGILFFIIVLYISSKFVLFVDVSGLEEIDEIKFNEFLESQNLQRGAFHPFLDIDDIEHQILITFPRIAWTSIEIQGTRVVVNLVEKDLPEEYDHSPTDIVAKKDGLITKLLVLSGESVVEEGDVVTEGETIISGELFNEDTRTHMLVRSLGIVEARVWYQATGEAYQNELVLKETDEQIKKQHLNIFGWNIKIPSRQTYDLKDYYKRTVVTQPLKWRGLEFPINLITNSYTNYSGVDVTYTNDEIVDVAAKRAYRAAKHGIPKGIEIENKIIHIIEKSDDKVKVSVVLETIEDIRKDSIIKLEE</sequence>
<reference evidence="2" key="1">
    <citation type="journal article" date="2018" name="Antonie Van Leeuwenhoek">
        <title>Proteinivorax hydrogeniformans sp. nov., an anaerobic, haloalkaliphilic bacterium fermenting proteinaceous compounds with high hydrogen production.</title>
        <authorList>
            <person name="Boltyanskaya Y."/>
            <person name="Detkova E."/>
            <person name="Pimenov N."/>
            <person name="Kevbrin V."/>
        </authorList>
    </citation>
    <scope>NUCLEOTIDE SEQUENCE</scope>
    <source>
        <strain evidence="2">Z-710</strain>
    </source>
</reference>
<accession>A0AAU8HWL8</accession>
<dbReference type="AlphaFoldDB" id="A0AAU8HWL8"/>
<proteinExistence type="predicted"/>
<dbReference type="InterPro" id="IPR010690">
    <property type="entry name" value="YqfD"/>
</dbReference>